<dbReference type="SUPFAM" id="SSF69318">
    <property type="entry name" value="Integrin alpha N-terminal domain"/>
    <property type="match status" value="1"/>
</dbReference>
<dbReference type="InterPro" id="IPR013517">
    <property type="entry name" value="FG-GAP"/>
</dbReference>
<dbReference type="Pfam" id="PF01510">
    <property type="entry name" value="Amidase_2"/>
    <property type="match status" value="1"/>
</dbReference>
<dbReference type="SUPFAM" id="SSF55846">
    <property type="entry name" value="N-acetylmuramoyl-L-alanine amidase-like"/>
    <property type="match status" value="1"/>
</dbReference>
<dbReference type="EMBL" id="BAAAMQ010000015">
    <property type="protein sequence ID" value="GAA2114016.1"/>
    <property type="molecule type" value="Genomic_DNA"/>
</dbReference>
<evidence type="ECO:0000256" key="3">
    <source>
        <dbReference type="SAM" id="MobiDB-lite"/>
    </source>
</evidence>
<feature type="region of interest" description="Disordered" evidence="3">
    <location>
        <begin position="182"/>
        <end position="222"/>
    </location>
</feature>
<feature type="region of interest" description="Disordered" evidence="3">
    <location>
        <begin position="140"/>
        <end position="167"/>
    </location>
</feature>
<evidence type="ECO:0000259" key="5">
    <source>
        <dbReference type="SMART" id="SM00701"/>
    </source>
</evidence>
<dbReference type="PANTHER" id="PTHR11022">
    <property type="entry name" value="PEPTIDOGLYCAN RECOGNITION PROTEIN"/>
    <property type="match status" value="1"/>
</dbReference>
<dbReference type="InterPro" id="IPR006619">
    <property type="entry name" value="PGRP_domain_met/bac"/>
</dbReference>
<keyword evidence="7" id="KW-1185">Reference proteome</keyword>
<dbReference type="InterPro" id="IPR002502">
    <property type="entry name" value="Amidase_domain"/>
</dbReference>
<feature type="compositionally biased region" description="Basic and acidic residues" evidence="3">
    <location>
        <begin position="144"/>
        <end position="158"/>
    </location>
</feature>
<dbReference type="SMART" id="SM00644">
    <property type="entry name" value="Ami_2"/>
    <property type="match status" value="1"/>
</dbReference>
<dbReference type="Gene3D" id="3.40.80.10">
    <property type="entry name" value="Peptidoglycan recognition protein-like"/>
    <property type="match status" value="1"/>
</dbReference>
<protein>
    <recommendedName>
        <fullName evidence="8">Peptidoglycan recognition protein family domain-containing protein</fullName>
    </recommendedName>
</protein>
<feature type="domain" description="N-acetylmuramoyl-L-alanine amidase" evidence="4">
    <location>
        <begin position="267"/>
        <end position="419"/>
    </location>
</feature>
<dbReference type="InterPro" id="IPR028994">
    <property type="entry name" value="Integrin_alpha_N"/>
</dbReference>
<gene>
    <name evidence="6" type="ORF">GCM10009726_31940</name>
</gene>
<evidence type="ECO:0000313" key="6">
    <source>
        <dbReference type="EMBL" id="GAA2114016.1"/>
    </source>
</evidence>
<evidence type="ECO:0000256" key="2">
    <source>
        <dbReference type="ARBA" id="ARBA00022729"/>
    </source>
</evidence>
<keyword evidence="2" id="KW-0732">Signal</keyword>
<dbReference type="Gene3D" id="2.130.10.130">
    <property type="entry name" value="Integrin alpha, N-terminal"/>
    <property type="match status" value="1"/>
</dbReference>
<organism evidence="6 7">
    <name type="scientific">Nocardioides furvisabuli</name>
    <dbReference type="NCBI Taxonomy" id="375542"/>
    <lineage>
        <taxon>Bacteria</taxon>
        <taxon>Bacillati</taxon>
        <taxon>Actinomycetota</taxon>
        <taxon>Actinomycetes</taxon>
        <taxon>Propionibacteriales</taxon>
        <taxon>Nocardioidaceae</taxon>
        <taxon>Nocardioides</taxon>
    </lineage>
</organism>
<dbReference type="InterPro" id="IPR036505">
    <property type="entry name" value="Amidase/PGRP_sf"/>
</dbReference>
<dbReference type="CDD" id="cd06583">
    <property type="entry name" value="PGRP"/>
    <property type="match status" value="1"/>
</dbReference>
<dbReference type="Proteomes" id="UP001501161">
    <property type="component" value="Unassembled WGS sequence"/>
</dbReference>
<evidence type="ECO:0000259" key="4">
    <source>
        <dbReference type="SMART" id="SM00644"/>
    </source>
</evidence>
<proteinExistence type="inferred from homology"/>
<dbReference type="RefSeq" id="WP_231251282.1">
    <property type="nucleotide sequence ID" value="NZ_BAAAMQ010000015.1"/>
</dbReference>
<dbReference type="InterPro" id="IPR015510">
    <property type="entry name" value="PGRP"/>
</dbReference>
<reference evidence="7" key="1">
    <citation type="journal article" date="2019" name="Int. J. Syst. Evol. Microbiol.">
        <title>The Global Catalogue of Microorganisms (GCM) 10K type strain sequencing project: providing services to taxonomists for standard genome sequencing and annotation.</title>
        <authorList>
            <consortium name="The Broad Institute Genomics Platform"/>
            <consortium name="The Broad Institute Genome Sequencing Center for Infectious Disease"/>
            <person name="Wu L."/>
            <person name="Ma J."/>
        </authorList>
    </citation>
    <scope>NUCLEOTIDE SEQUENCE [LARGE SCALE GENOMIC DNA]</scope>
    <source>
        <strain evidence="7">JCM 13813</strain>
    </source>
</reference>
<dbReference type="Pfam" id="PF13517">
    <property type="entry name" value="FG-GAP_3"/>
    <property type="match status" value="3"/>
</dbReference>
<accession>A0ABP5JF12</accession>
<comment type="similarity">
    <text evidence="1">Belongs to the N-acetylmuramoyl-L-alanine amidase 2 family.</text>
</comment>
<evidence type="ECO:0008006" key="8">
    <source>
        <dbReference type="Google" id="ProtNLM"/>
    </source>
</evidence>
<feature type="domain" description="Peptidoglycan recognition protein family" evidence="5">
    <location>
        <begin position="254"/>
        <end position="403"/>
    </location>
</feature>
<dbReference type="SMART" id="SM00701">
    <property type="entry name" value="PGRP"/>
    <property type="match status" value="1"/>
</dbReference>
<name>A0ABP5JF12_9ACTN</name>
<evidence type="ECO:0000256" key="1">
    <source>
        <dbReference type="ARBA" id="ARBA00007553"/>
    </source>
</evidence>
<comment type="caution">
    <text evidence="6">The sequence shown here is derived from an EMBL/GenBank/DDBJ whole genome shotgun (WGS) entry which is preliminary data.</text>
</comment>
<dbReference type="PANTHER" id="PTHR11022:SF41">
    <property type="entry name" value="PEPTIDOGLYCAN-RECOGNITION PROTEIN LC-RELATED"/>
    <property type="match status" value="1"/>
</dbReference>
<evidence type="ECO:0000313" key="7">
    <source>
        <dbReference type="Proteomes" id="UP001501161"/>
    </source>
</evidence>
<sequence>MRPLQARLVTLCQQVLALGVVLVVLTPASGVVSLDIVGEHPSQTAPDASAALVSATVPTSAVTPEVTEVPLTGAAGGFSGLKGRTVAGSPTTARVQSTPQPVTGFAAVGVTWEHGEDLEEDQISLKVRTRTGEEWSAWEDLEYHDEHGPDADSAEGRASRPGTEPMFVGDVDDVQVEASTDGATLPDDLSLALVDPGTAPGSETEAPAQQSAPQETGDDPTAAYEQDFADQDELMQSEGLSLRAAYATKVAAQPTIFSRAQWGADESIRDKRALRYGSISAGFVHHTVNANDYTEAQVPAILRSIYAYHVKSRGWSDIGYNFLVDRFGRIWEGRFGGIDKPVVGAHTLNYNDYAFAMSAIGNFDTVQPPDVMLRAYGALFAWKLSLHGVNPASVSQKVGRSTFPAINGHRDAGSTACPGRYLYAKLPLIRQYASSAAPVTPTPPTVQPVAVSAPAPQNNLDASPYPDLVVRRASDGRGLMIPTGGLTSFQKRTVVGRSGWNKRADVLVSPDLTGDGRADLVTVDRSGIVRVRAGKGNGKFGATTKKMSLRGYSLITAVGDINGDGRNDLVARFKGRLTTLLATGRGGFDRKVTRKGYSGYRQLIGAGDLNGDGRADLLLRTRNRLFLQTGYGTGRFAPPQRVAGRWSGYNRLVAGDFNGDGTSDLVARTSAGKMLMLPGRGDGSYGAGRGPASNLKSMRWITGTNLVGGQGADLIGVAGKQLVVVANRDTFELGAPVDTGVSFAGLDMLLNAGDVNRDGAGDVLGRDTSGQLLLFAGNGTGALAPGRVLGAGWGAVSGLTAVGDVTGDGNPDLVGTTGGTLAVWRGNGSGFDAAVPVKGGVPMPAGLPSDLSGFDWVLGVQPMTLKGKSDYVVRERASGMVYVYSGRRSGVSTPRVLGEGLGAFDLAG</sequence>